<dbReference type="EC" id="3.6.4.12" evidence="4"/>
<organism evidence="20 21">
    <name type="scientific">Puccinia sorghi</name>
    <dbReference type="NCBI Taxonomy" id="27349"/>
    <lineage>
        <taxon>Eukaryota</taxon>
        <taxon>Fungi</taxon>
        <taxon>Dikarya</taxon>
        <taxon>Basidiomycota</taxon>
        <taxon>Pucciniomycotina</taxon>
        <taxon>Pucciniomycetes</taxon>
        <taxon>Pucciniales</taxon>
        <taxon>Pucciniaceae</taxon>
        <taxon>Puccinia</taxon>
    </lineage>
</organism>
<keyword evidence="7" id="KW-0547">Nucleotide-binding</keyword>
<feature type="compositionally biased region" description="Polar residues" evidence="18">
    <location>
        <begin position="259"/>
        <end position="277"/>
    </location>
</feature>
<dbReference type="SMART" id="SM00559">
    <property type="entry name" value="Ku78"/>
    <property type="match status" value="1"/>
</dbReference>
<evidence type="ECO:0000256" key="4">
    <source>
        <dbReference type="ARBA" id="ARBA00012551"/>
    </source>
</evidence>
<dbReference type="EMBL" id="LAVV01007123">
    <property type="protein sequence ID" value="KNZ57035.1"/>
    <property type="molecule type" value="Genomic_DNA"/>
</dbReference>
<name>A0A0L6VA90_9BASI</name>
<dbReference type="SUPFAM" id="SSF53300">
    <property type="entry name" value="vWA-like"/>
    <property type="match status" value="1"/>
</dbReference>
<dbReference type="InterPro" id="IPR036465">
    <property type="entry name" value="vWFA_dom_sf"/>
</dbReference>
<dbReference type="Pfam" id="PF03730">
    <property type="entry name" value="Ku_C"/>
    <property type="match status" value="1"/>
</dbReference>
<dbReference type="CDD" id="cd00788">
    <property type="entry name" value="KU70"/>
    <property type="match status" value="1"/>
</dbReference>
<dbReference type="GO" id="GO:0042162">
    <property type="term" value="F:telomeric DNA binding"/>
    <property type="evidence" value="ECO:0007669"/>
    <property type="project" value="InterPro"/>
</dbReference>
<keyword evidence="11" id="KW-0067">ATP-binding</keyword>
<evidence type="ECO:0000256" key="12">
    <source>
        <dbReference type="ARBA" id="ARBA00022895"/>
    </source>
</evidence>
<dbReference type="GO" id="GO:0000781">
    <property type="term" value="C:chromosome, telomeric region"/>
    <property type="evidence" value="ECO:0007669"/>
    <property type="project" value="UniProtKB-SubCell"/>
</dbReference>
<dbReference type="GO" id="GO:0003678">
    <property type="term" value="F:DNA helicase activity"/>
    <property type="evidence" value="ECO:0007669"/>
    <property type="project" value="UniProtKB-EC"/>
</dbReference>
<dbReference type="InterPro" id="IPR005161">
    <property type="entry name" value="Ku_N"/>
</dbReference>
<evidence type="ECO:0000256" key="6">
    <source>
        <dbReference type="ARBA" id="ARBA00022454"/>
    </source>
</evidence>
<dbReference type="PIRSF" id="PIRSF003033">
    <property type="entry name" value="Ku70"/>
    <property type="match status" value="1"/>
</dbReference>
<keyword evidence="9" id="KW-0378">Hydrolase</keyword>
<dbReference type="Gene3D" id="2.40.290.10">
    <property type="match status" value="1"/>
</dbReference>
<evidence type="ECO:0000256" key="7">
    <source>
        <dbReference type="ARBA" id="ARBA00022741"/>
    </source>
</evidence>
<evidence type="ECO:0000256" key="13">
    <source>
        <dbReference type="ARBA" id="ARBA00023125"/>
    </source>
</evidence>
<reference evidence="20 21" key="1">
    <citation type="submission" date="2015-08" db="EMBL/GenBank/DDBJ databases">
        <title>Next Generation Sequencing and Analysis of the Genome of Puccinia sorghi L Schw, the Causal Agent of Maize Common Rust.</title>
        <authorList>
            <person name="Rochi L."/>
            <person name="Burguener G."/>
            <person name="Darino M."/>
            <person name="Turjanski A."/>
            <person name="Kreff E."/>
            <person name="Dieguez M.J."/>
            <person name="Sacco F."/>
        </authorList>
    </citation>
    <scope>NUCLEOTIDE SEQUENCE [LARGE SCALE GENOMIC DNA]</scope>
    <source>
        <strain evidence="20 21">RO10H11247</strain>
    </source>
</reference>
<dbReference type="SUPFAM" id="SSF100939">
    <property type="entry name" value="SPOC domain-like"/>
    <property type="match status" value="1"/>
</dbReference>
<comment type="subcellular location">
    <subcellularLocation>
        <location evidence="2">Chromosome</location>
        <location evidence="2">Telomere</location>
    </subcellularLocation>
    <subcellularLocation>
        <location evidence="1">Nucleus</location>
    </subcellularLocation>
</comment>
<dbReference type="STRING" id="27349.A0A0L6VA90"/>
<dbReference type="GO" id="GO:0003690">
    <property type="term" value="F:double-stranded DNA binding"/>
    <property type="evidence" value="ECO:0007669"/>
    <property type="project" value="TreeGrafter"/>
</dbReference>
<keyword evidence="13" id="KW-0238">DNA-binding</keyword>
<dbReference type="Gene3D" id="3.40.50.410">
    <property type="entry name" value="von Willebrand factor, type A domain"/>
    <property type="match status" value="1"/>
</dbReference>
<dbReference type="Pfam" id="PF02735">
    <property type="entry name" value="Ku"/>
    <property type="match status" value="1"/>
</dbReference>
<dbReference type="GO" id="GO:0003684">
    <property type="term" value="F:damaged DNA binding"/>
    <property type="evidence" value="ECO:0007669"/>
    <property type="project" value="InterPro"/>
</dbReference>
<evidence type="ECO:0000256" key="16">
    <source>
        <dbReference type="ARBA" id="ARBA00023242"/>
    </source>
</evidence>
<keyword evidence="12" id="KW-0779">Telomere</keyword>
<keyword evidence="15" id="KW-0234">DNA repair</keyword>
<evidence type="ECO:0000313" key="20">
    <source>
        <dbReference type="EMBL" id="KNZ57035.1"/>
    </source>
</evidence>
<dbReference type="GO" id="GO:0043564">
    <property type="term" value="C:Ku70:Ku80 complex"/>
    <property type="evidence" value="ECO:0007669"/>
    <property type="project" value="InterPro"/>
</dbReference>
<evidence type="ECO:0000256" key="14">
    <source>
        <dbReference type="ARBA" id="ARBA00023172"/>
    </source>
</evidence>
<dbReference type="InterPro" id="IPR016194">
    <property type="entry name" value="SPOC-like_C_dom_sf"/>
</dbReference>
<evidence type="ECO:0000256" key="5">
    <source>
        <dbReference type="ARBA" id="ARBA00021796"/>
    </source>
</evidence>
<dbReference type="Pfam" id="PF03731">
    <property type="entry name" value="Ku_N"/>
    <property type="match status" value="1"/>
</dbReference>
<evidence type="ECO:0000256" key="17">
    <source>
        <dbReference type="ARBA" id="ARBA00031811"/>
    </source>
</evidence>
<keyword evidence="6" id="KW-0158">Chromosome</keyword>
<comment type="caution">
    <text evidence="20">The sequence shown here is derived from an EMBL/GenBank/DDBJ whole genome shotgun (WGS) entry which is preliminary data.</text>
</comment>
<dbReference type="GO" id="GO:0006310">
    <property type="term" value="P:DNA recombination"/>
    <property type="evidence" value="ECO:0007669"/>
    <property type="project" value="UniProtKB-KW"/>
</dbReference>
<keyword evidence="10" id="KW-0347">Helicase</keyword>
<accession>A0A0L6VA90</accession>
<dbReference type="InterPro" id="IPR047087">
    <property type="entry name" value="KU70_core_dom"/>
</dbReference>
<evidence type="ECO:0000256" key="15">
    <source>
        <dbReference type="ARBA" id="ARBA00023204"/>
    </source>
</evidence>
<dbReference type="InterPro" id="IPR006164">
    <property type="entry name" value="DNA_bd_Ku70/Ku80"/>
</dbReference>
<dbReference type="Gene3D" id="4.10.970.10">
    <property type="entry name" value="Ku70, bridge and pillars"/>
    <property type="match status" value="1"/>
</dbReference>
<evidence type="ECO:0000256" key="1">
    <source>
        <dbReference type="ARBA" id="ARBA00004123"/>
    </source>
</evidence>
<evidence type="ECO:0000256" key="10">
    <source>
        <dbReference type="ARBA" id="ARBA00022806"/>
    </source>
</evidence>
<evidence type="ECO:0000256" key="11">
    <source>
        <dbReference type="ARBA" id="ARBA00022840"/>
    </source>
</evidence>
<evidence type="ECO:0000259" key="19">
    <source>
        <dbReference type="SMART" id="SM00559"/>
    </source>
</evidence>
<dbReference type="GO" id="GO:0016787">
    <property type="term" value="F:hydrolase activity"/>
    <property type="evidence" value="ECO:0007669"/>
    <property type="project" value="UniProtKB-KW"/>
</dbReference>
<feature type="region of interest" description="Disordered" evidence="18">
    <location>
        <begin position="259"/>
        <end position="284"/>
    </location>
</feature>
<dbReference type="Proteomes" id="UP000037035">
    <property type="component" value="Unassembled WGS sequence"/>
</dbReference>
<dbReference type="PANTHER" id="PTHR12604">
    <property type="entry name" value="KU AUTOANTIGEN DNA HELICASE"/>
    <property type="match status" value="1"/>
</dbReference>
<comment type="similarity">
    <text evidence="3">Belongs to the ku70 family.</text>
</comment>
<dbReference type="Gene3D" id="1.10.1600.10">
    <property type="match status" value="1"/>
</dbReference>
<evidence type="ECO:0000256" key="8">
    <source>
        <dbReference type="ARBA" id="ARBA00022763"/>
    </source>
</evidence>
<gene>
    <name evidence="20" type="ORF">VP01_2258g2</name>
</gene>
<dbReference type="OrthoDB" id="761538at2759"/>
<keyword evidence="16" id="KW-0539">Nucleus</keyword>
<sequence length="751" mass="85328">MELGVQNCYHQNWGIVTPDPRQKTTSISPKFLPAVGGLRAPSREDLFPAPSSGRGIVMSQPWSPADDDNEENEINDNLANTNLFAKPLVQQYGRKDALIIAIEATESMLSWGPRNDEEADTSESSCCLLEMIKVAYQLMKAKIISNTKDCIGLMVFNTVQPKHLENVQLPTGSATGRCPFHKENQNINTKQRDPEEIKRMFSPQTKEPNQIHEAMTACLNRFTERQPGDALKRIFWITDNASPLSFSNKEHEKKITTCMTKSSSLRDANTSTNTSQESEVDPTDSTELLFPLNLDMNKWFQKVLKDASTREIKKRSAFKIPFKIGEGLEIGIHGFVLVVEEKRKAPILVDPHTSSNDQVKVVTEHIDAESTALVEKKDIINYFPIGDAKELKTFRRVIFTNDEIEKMRTVGLDKGLILLGFRSRDELLWKHHVKHSFFIYPDEFKFVGSIRTFSALLHSMAKKEKVGYGLLRTRKNDTPVLVAILPQLEDFNEELQTQDKPPGMHLCILPWADDLSPPPFSETIPLKFCFLPTSDNNNTVEKRARVVTILLSLQHRLCERWAFEEFTNVTKALTYPPLTFCCINSHRKLKFKYSPQNIRNPALQFHYDFLAAKYLNEKFQPAEDQSVPDYPDIQVRCGPLIKDLRIQIDQDPRAAESMVPAAFMTKKRRRIEDGEGVDFEVVESAFASRREITLTVAQLKEYLIFMKELPLTAKPPLKAGLIEMARTFLAKKGKLSASGSEPFGKSAKRVY</sequence>
<keyword evidence="8" id="KW-0227">DNA damage</keyword>
<evidence type="ECO:0000256" key="18">
    <source>
        <dbReference type="SAM" id="MobiDB-lite"/>
    </source>
</evidence>
<dbReference type="AlphaFoldDB" id="A0A0L6VA90"/>
<dbReference type="InterPro" id="IPR006165">
    <property type="entry name" value="Ku70"/>
</dbReference>
<evidence type="ECO:0000256" key="2">
    <source>
        <dbReference type="ARBA" id="ARBA00004574"/>
    </source>
</evidence>
<dbReference type="GO" id="GO:0000723">
    <property type="term" value="P:telomere maintenance"/>
    <property type="evidence" value="ECO:0007669"/>
    <property type="project" value="InterPro"/>
</dbReference>
<dbReference type="PANTHER" id="PTHR12604:SF2">
    <property type="entry name" value="X-RAY REPAIR CROSS-COMPLEMENTING PROTEIN 6"/>
    <property type="match status" value="1"/>
</dbReference>
<proteinExistence type="inferred from homology"/>
<keyword evidence="21" id="KW-1185">Reference proteome</keyword>
<protein>
    <recommendedName>
        <fullName evidence="5">ATP-dependent DNA helicase II subunit 1</fullName>
        <ecNumber evidence="4">3.6.4.12</ecNumber>
    </recommendedName>
    <alternativeName>
        <fullName evidence="17">ATP-dependent DNA helicase II subunit Ku70</fullName>
    </alternativeName>
</protein>
<dbReference type="InterPro" id="IPR027388">
    <property type="entry name" value="Ku70_bridge/pillars_dom_sf"/>
</dbReference>
<dbReference type="InterPro" id="IPR005160">
    <property type="entry name" value="Ku_C"/>
</dbReference>
<dbReference type="VEuPathDB" id="FungiDB:VP01_2258g2"/>
<evidence type="ECO:0000256" key="3">
    <source>
        <dbReference type="ARBA" id="ARBA00005240"/>
    </source>
</evidence>
<evidence type="ECO:0000256" key="9">
    <source>
        <dbReference type="ARBA" id="ARBA00022801"/>
    </source>
</evidence>
<evidence type="ECO:0000313" key="21">
    <source>
        <dbReference type="Proteomes" id="UP000037035"/>
    </source>
</evidence>
<feature type="domain" description="Ku" evidence="19">
    <location>
        <begin position="371"/>
        <end position="526"/>
    </location>
</feature>
<keyword evidence="14" id="KW-0233">DNA recombination</keyword>
<dbReference type="GO" id="GO:0006303">
    <property type="term" value="P:double-strand break repair via nonhomologous end joining"/>
    <property type="evidence" value="ECO:0007669"/>
    <property type="project" value="InterPro"/>
</dbReference>
<dbReference type="GO" id="GO:0005524">
    <property type="term" value="F:ATP binding"/>
    <property type="evidence" value="ECO:0007669"/>
    <property type="project" value="UniProtKB-KW"/>
</dbReference>